<dbReference type="RefSeq" id="WP_103703455.1">
    <property type="nucleotide sequence ID" value="NZ_PQGA01000002.1"/>
</dbReference>
<dbReference type="OrthoDB" id="9009407at2"/>
<comment type="caution">
    <text evidence="1">The sequence shown here is derived from an EMBL/GenBank/DDBJ whole genome shotgun (WGS) entry which is preliminary data.</text>
</comment>
<evidence type="ECO:0000313" key="2">
    <source>
        <dbReference type="Proteomes" id="UP000237381"/>
    </source>
</evidence>
<proteinExistence type="predicted"/>
<accession>A0A2S4MJU9</accession>
<keyword evidence="2" id="KW-1185">Reference proteome</keyword>
<dbReference type="AlphaFoldDB" id="A0A2S4MJU9"/>
<dbReference type="EMBL" id="PQGA01000002">
    <property type="protein sequence ID" value="POR54941.1"/>
    <property type="molecule type" value="Genomic_DNA"/>
</dbReference>
<reference evidence="1 2" key="1">
    <citation type="submission" date="2018-01" db="EMBL/GenBank/DDBJ databases">
        <title>Genomic Encyclopedia of Type Strains, Phase III (KMG-III): the genomes of soil and plant-associated and newly described type strains.</title>
        <authorList>
            <person name="Whitman W."/>
        </authorList>
    </citation>
    <scope>NUCLEOTIDE SEQUENCE [LARGE SCALE GENOMIC DNA]</scope>
    <source>
        <strain evidence="1 2">JCM 18070</strain>
    </source>
</reference>
<sequence length="79" mass="8890">MGRTELLKWIRQDGSNIVDRFLPLEARAELDGVIHDGRHEVDADAYLMFVSVRALLRKDGMASYDSDREAGQIMALLNG</sequence>
<evidence type="ECO:0000313" key="1">
    <source>
        <dbReference type="EMBL" id="POR54941.1"/>
    </source>
</evidence>
<organism evidence="1 2">
    <name type="scientific">Paraburkholderia eburnea</name>
    <dbReference type="NCBI Taxonomy" id="1189126"/>
    <lineage>
        <taxon>Bacteria</taxon>
        <taxon>Pseudomonadati</taxon>
        <taxon>Pseudomonadota</taxon>
        <taxon>Betaproteobacteria</taxon>
        <taxon>Burkholderiales</taxon>
        <taxon>Burkholderiaceae</taxon>
        <taxon>Paraburkholderia</taxon>
    </lineage>
</organism>
<gene>
    <name evidence="1" type="ORF">B0G62_102551</name>
</gene>
<protein>
    <submittedName>
        <fullName evidence="1">Uncharacterized protein</fullName>
    </submittedName>
</protein>
<dbReference type="Proteomes" id="UP000237381">
    <property type="component" value="Unassembled WGS sequence"/>
</dbReference>
<name>A0A2S4MJU9_9BURK</name>